<evidence type="ECO:0000256" key="4">
    <source>
        <dbReference type="ARBA" id="ARBA00022692"/>
    </source>
</evidence>
<keyword evidence="6" id="KW-0843">Virulence</keyword>
<comment type="similarity">
    <text evidence="2">Belongs to the TrbI/VirB10 family.</text>
</comment>
<dbReference type="RefSeq" id="WP_171379586.1">
    <property type="nucleotide sequence ID" value="NZ_PKQI01000001.1"/>
</dbReference>
<keyword evidence="7 9" id="KW-0472">Membrane</keyword>
<evidence type="ECO:0000313" key="11">
    <source>
        <dbReference type="Proteomes" id="UP000526233"/>
    </source>
</evidence>
<feature type="region of interest" description="Disordered" evidence="8">
    <location>
        <begin position="1"/>
        <end position="29"/>
    </location>
</feature>
<evidence type="ECO:0000256" key="1">
    <source>
        <dbReference type="ARBA" id="ARBA00004167"/>
    </source>
</evidence>
<accession>A0A7Y3WVE5</accession>
<sequence>MNHQENNHQDDTPLADAPADSAPTMRLRAEPPRVTRLSRKVLASVGLVASIGIGGALIYALQTRDGGTGNEELYSTDNRATADGLAGLPRDYTGPVLGPPLPGDLGGPILDAQNRGLPVVPPAMATPQVDPEEQRRLAEEEAARTSRVFFQTAPGSGAGTGTTGGMANPNLAGLGLSGQIGAPTAQDRQNAFINAPVDRRTVATDRVMAPASPYVVQAGAVISAALITGIRSDLPGQITAQVTEHIYDSPTGRILLVPQGTRIIGEYSNDVGFGQRRVLLVWNRLILPNGRSIVLERQPGADTRGYAGLEDGVDYHWWDIAKAAGLSTLLAVGTELAVDDDDRLIRAIRDGAQDTINDAGQQIIRRQLQVPPTLTIRPGFPVRVIVTRDLVLEPYGEQQ</sequence>
<gene>
    <name evidence="10" type="ORF">EHE22_01520</name>
</gene>
<evidence type="ECO:0000256" key="6">
    <source>
        <dbReference type="ARBA" id="ARBA00023026"/>
    </source>
</evidence>
<dbReference type="GO" id="GO:0016020">
    <property type="term" value="C:membrane"/>
    <property type="evidence" value="ECO:0007669"/>
    <property type="project" value="UniProtKB-SubCell"/>
</dbReference>
<name>A0A7Y3WVE5_9HYPH</name>
<comment type="caution">
    <text evidence="10">The sequence shown here is derived from an EMBL/GenBank/DDBJ whole genome shotgun (WGS) entry which is preliminary data.</text>
</comment>
<evidence type="ECO:0000256" key="3">
    <source>
        <dbReference type="ARBA" id="ARBA00019211"/>
    </source>
</evidence>
<reference evidence="10 11" key="1">
    <citation type="submission" date="2018-11" db="EMBL/GenBank/DDBJ databases">
        <title>Genome sequencing and analysis.</title>
        <authorList>
            <person name="Huang Y.-T."/>
        </authorList>
    </citation>
    <scope>NUCLEOTIDE SEQUENCE [LARGE SCALE GENOMIC DNA]</scope>
    <source>
        <strain evidence="10 11">SHIN</strain>
    </source>
</reference>
<proteinExistence type="inferred from homology"/>
<evidence type="ECO:0000256" key="2">
    <source>
        <dbReference type="ARBA" id="ARBA00010265"/>
    </source>
</evidence>
<dbReference type="AlphaFoldDB" id="A0A7Y3WVE5"/>
<evidence type="ECO:0000256" key="9">
    <source>
        <dbReference type="SAM" id="Phobius"/>
    </source>
</evidence>
<dbReference type="Gene3D" id="2.40.128.260">
    <property type="entry name" value="Type IV secretion system, VirB10/TraB/TrbI"/>
    <property type="match status" value="1"/>
</dbReference>
<dbReference type="EMBL" id="PKQI01000001">
    <property type="protein sequence ID" value="NNV19107.1"/>
    <property type="molecule type" value="Genomic_DNA"/>
</dbReference>
<keyword evidence="4 9" id="KW-0812">Transmembrane</keyword>
<feature type="compositionally biased region" description="Basic and acidic residues" evidence="8">
    <location>
        <begin position="1"/>
        <end position="11"/>
    </location>
</feature>
<evidence type="ECO:0000256" key="8">
    <source>
        <dbReference type="SAM" id="MobiDB-lite"/>
    </source>
</evidence>
<evidence type="ECO:0000256" key="5">
    <source>
        <dbReference type="ARBA" id="ARBA00022989"/>
    </source>
</evidence>
<feature type="transmembrane region" description="Helical" evidence="9">
    <location>
        <begin position="41"/>
        <end position="61"/>
    </location>
</feature>
<dbReference type="CDD" id="cd16429">
    <property type="entry name" value="VirB10"/>
    <property type="match status" value="1"/>
</dbReference>
<dbReference type="Proteomes" id="UP000526233">
    <property type="component" value="Unassembled WGS sequence"/>
</dbReference>
<dbReference type="Pfam" id="PF03743">
    <property type="entry name" value="TrbI"/>
    <property type="match status" value="1"/>
</dbReference>
<evidence type="ECO:0000313" key="10">
    <source>
        <dbReference type="EMBL" id="NNV19107.1"/>
    </source>
</evidence>
<dbReference type="InterPro" id="IPR005498">
    <property type="entry name" value="T4SS_VirB10/TraB/TrbI"/>
</dbReference>
<evidence type="ECO:0000256" key="7">
    <source>
        <dbReference type="ARBA" id="ARBA00023136"/>
    </source>
</evidence>
<dbReference type="InterPro" id="IPR042217">
    <property type="entry name" value="T4SS_VirB10/TrbI"/>
</dbReference>
<comment type="subcellular location">
    <subcellularLocation>
        <location evidence="1">Membrane</location>
        <topology evidence="1">Single-pass membrane protein</topology>
    </subcellularLocation>
</comment>
<keyword evidence="5 9" id="KW-1133">Transmembrane helix</keyword>
<organism evidence="10 11">
    <name type="scientific">Brucella pseudogrignonensis</name>
    <dbReference type="NCBI Taxonomy" id="419475"/>
    <lineage>
        <taxon>Bacteria</taxon>
        <taxon>Pseudomonadati</taxon>
        <taxon>Pseudomonadota</taxon>
        <taxon>Alphaproteobacteria</taxon>
        <taxon>Hyphomicrobiales</taxon>
        <taxon>Brucellaceae</taxon>
        <taxon>Brucella/Ochrobactrum group</taxon>
        <taxon>Brucella</taxon>
    </lineage>
</organism>
<protein>
    <recommendedName>
        <fullName evidence="3">Type IV secretion system protein virB10</fullName>
    </recommendedName>
</protein>